<feature type="transmembrane region" description="Helical" evidence="4">
    <location>
        <begin position="348"/>
        <end position="368"/>
    </location>
</feature>
<dbReference type="InterPro" id="IPR036097">
    <property type="entry name" value="HisK_dim/P_sf"/>
</dbReference>
<evidence type="ECO:0000313" key="6">
    <source>
        <dbReference type="EMBL" id="GHG59784.1"/>
    </source>
</evidence>
<dbReference type="CDD" id="cd00082">
    <property type="entry name" value="HisKA"/>
    <property type="match status" value="1"/>
</dbReference>
<feature type="transmembrane region" description="Helical" evidence="4">
    <location>
        <begin position="9"/>
        <end position="31"/>
    </location>
</feature>
<keyword evidence="4" id="KW-0812">Transmembrane</keyword>
<accession>A0ABQ3KT77</accession>
<comment type="catalytic activity">
    <reaction evidence="1">
        <text>ATP + protein L-histidine = ADP + protein N-phospho-L-histidine.</text>
        <dbReference type="EC" id="2.7.13.3"/>
    </reaction>
</comment>
<dbReference type="SUPFAM" id="SSF55874">
    <property type="entry name" value="ATPase domain of HSP90 chaperone/DNA topoisomerase II/histidine kinase"/>
    <property type="match status" value="1"/>
</dbReference>
<dbReference type="Gene3D" id="1.10.287.130">
    <property type="match status" value="1"/>
</dbReference>
<name>A0ABQ3KT77_9ALTE</name>
<dbReference type="Gene3D" id="3.30.565.10">
    <property type="entry name" value="Histidine kinase-like ATPase, C-terminal domain"/>
    <property type="match status" value="1"/>
</dbReference>
<dbReference type="CDD" id="cd12913">
    <property type="entry name" value="PDC1_MCP_like"/>
    <property type="match status" value="1"/>
</dbReference>
<proteinExistence type="predicted"/>
<dbReference type="PANTHER" id="PTHR43065">
    <property type="entry name" value="SENSOR HISTIDINE KINASE"/>
    <property type="match status" value="1"/>
</dbReference>
<evidence type="ECO:0000259" key="5">
    <source>
        <dbReference type="PROSITE" id="PS50109"/>
    </source>
</evidence>
<dbReference type="PROSITE" id="PS50109">
    <property type="entry name" value="HIS_KIN"/>
    <property type="match status" value="1"/>
</dbReference>
<dbReference type="InterPro" id="IPR003661">
    <property type="entry name" value="HisK_dim/P_dom"/>
</dbReference>
<sequence>MAGRLKKSLIISTAFLLVSFGSMLLLAIYLLQQASTQSAKDAWAQAQSSIEFQLFLNAETIHDNIRNHIQRAIETPELLALMASKTVEKSEQLSRNQVKTLVAEALRANPVANSAYMHFEANVYDGADALHRGDLQHSSNEGTLEVYWVRQPTGLQFYATPEPDFKYQQQPDAFGQSESEWYLCPSITRQRCITAPYWWQLEEGVQVQLMSVTLPIIVGDSVLGVAGVDLSMPEFNASITDFIRPLYGGNVRFFLLTEDARLLASNDYPGRVGESLSEVSSAITSLLVESEQRTFTQNGQDYLVERLQLDILNKRWQMLLLIPQHILLNEFTQARADFTKLSMRNMTMLILSSGALILITMAIALKYLHRRERMLNQSQAELELILRAAPTPISVAHLEQGNFRLQKVNQAWLAKFGFADKQSAQEAFADIALWSSETDKTRLMQQITEDGQVTNFIVWLKQREQREFLAEVSATLIATEAGSLLVMVYDDISDHYALQGQLLAVNDALEQRVQERTQELQDTISTLAKTQKELIQSEKLAALGNMVAGIAHELNTPVGNAVMAASRLKADYRTLATKAKTALTKSDFENFLVQSHDSTEILDRNLLRAAELIRSFKQVAVDQTSLQRRPSYLHEILDDVLLMLQPSIRKSGHSVTVQQPEFPILLDTYPGPLEQVLINLIQNALIHAFDDAPGQVRVTVSQQDQLIILSVADNGKGIPFAQQTKIFEPFFTTRLGTGGSGLGLSLVHNMVTGILKGQLRLESMPGEGSRFWITMPRVTPDG</sequence>
<dbReference type="PRINTS" id="PR00344">
    <property type="entry name" value="BCTRLSENSOR"/>
</dbReference>
<evidence type="ECO:0000256" key="2">
    <source>
        <dbReference type="ARBA" id="ARBA00012438"/>
    </source>
</evidence>
<dbReference type="InterPro" id="IPR005467">
    <property type="entry name" value="His_kinase_dom"/>
</dbReference>
<dbReference type="InterPro" id="IPR003594">
    <property type="entry name" value="HATPase_dom"/>
</dbReference>
<dbReference type="EC" id="2.7.13.3" evidence="2"/>
<dbReference type="Proteomes" id="UP000659697">
    <property type="component" value="Unassembled WGS sequence"/>
</dbReference>
<dbReference type="Pfam" id="PF02518">
    <property type="entry name" value="HATPase_c"/>
    <property type="match status" value="1"/>
</dbReference>
<dbReference type="EMBL" id="BNAO01000001">
    <property type="protein sequence ID" value="GHG59784.1"/>
    <property type="molecule type" value="Genomic_DNA"/>
</dbReference>
<dbReference type="InterPro" id="IPR036890">
    <property type="entry name" value="HATPase_C_sf"/>
</dbReference>
<dbReference type="SUPFAM" id="SSF55785">
    <property type="entry name" value="PYP-like sensor domain (PAS domain)"/>
    <property type="match status" value="1"/>
</dbReference>
<dbReference type="Gene3D" id="3.30.450.20">
    <property type="entry name" value="PAS domain"/>
    <property type="match status" value="2"/>
</dbReference>
<keyword evidence="4" id="KW-0472">Membrane</keyword>
<keyword evidence="7" id="KW-1185">Reference proteome</keyword>
<dbReference type="InterPro" id="IPR035965">
    <property type="entry name" value="PAS-like_dom_sf"/>
</dbReference>
<evidence type="ECO:0000313" key="7">
    <source>
        <dbReference type="Proteomes" id="UP000659697"/>
    </source>
</evidence>
<keyword evidence="3" id="KW-0597">Phosphoprotein</keyword>
<reference evidence="7" key="1">
    <citation type="journal article" date="2019" name="Int. J. Syst. Evol. Microbiol.">
        <title>The Global Catalogue of Microorganisms (GCM) 10K type strain sequencing project: providing services to taxonomists for standard genome sequencing and annotation.</title>
        <authorList>
            <consortium name="The Broad Institute Genomics Platform"/>
            <consortium name="The Broad Institute Genome Sequencing Center for Infectious Disease"/>
            <person name="Wu L."/>
            <person name="Ma J."/>
        </authorList>
    </citation>
    <scope>NUCLEOTIDE SEQUENCE [LARGE SCALE GENOMIC DNA]</scope>
    <source>
        <strain evidence="7">CGMCC 1.7003</strain>
    </source>
</reference>
<dbReference type="RefSeq" id="WP_189429331.1">
    <property type="nucleotide sequence ID" value="NZ_BNAO01000001.1"/>
</dbReference>
<dbReference type="PANTHER" id="PTHR43065:SF47">
    <property type="match status" value="1"/>
</dbReference>
<organism evidence="6 7">
    <name type="scientific">Alishewanella longhuensis</name>
    <dbReference type="NCBI Taxonomy" id="1091037"/>
    <lineage>
        <taxon>Bacteria</taxon>
        <taxon>Pseudomonadati</taxon>
        <taxon>Pseudomonadota</taxon>
        <taxon>Gammaproteobacteria</taxon>
        <taxon>Alteromonadales</taxon>
        <taxon>Alteromonadaceae</taxon>
        <taxon>Alishewanella</taxon>
    </lineage>
</organism>
<dbReference type="InterPro" id="IPR004358">
    <property type="entry name" value="Sig_transdc_His_kin-like_C"/>
</dbReference>
<feature type="domain" description="Histidine kinase" evidence="5">
    <location>
        <begin position="549"/>
        <end position="779"/>
    </location>
</feature>
<evidence type="ECO:0000256" key="1">
    <source>
        <dbReference type="ARBA" id="ARBA00000085"/>
    </source>
</evidence>
<evidence type="ECO:0000256" key="3">
    <source>
        <dbReference type="ARBA" id="ARBA00022553"/>
    </source>
</evidence>
<keyword evidence="4" id="KW-1133">Transmembrane helix</keyword>
<protein>
    <recommendedName>
        <fullName evidence="2">histidine kinase</fullName>
        <ecNumber evidence="2">2.7.13.3</ecNumber>
    </recommendedName>
</protein>
<evidence type="ECO:0000256" key="4">
    <source>
        <dbReference type="SAM" id="Phobius"/>
    </source>
</evidence>
<dbReference type="CDD" id="cd00075">
    <property type="entry name" value="HATPase"/>
    <property type="match status" value="1"/>
</dbReference>
<dbReference type="SMART" id="SM00387">
    <property type="entry name" value="HATPase_c"/>
    <property type="match status" value="1"/>
</dbReference>
<comment type="caution">
    <text evidence="6">The sequence shown here is derived from an EMBL/GenBank/DDBJ whole genome shotgun (WGS) entry which is preliminary data.</text>
</comment>
<gene>
    <name evidence="6" type="ORF">GCM10010919_02620</name>
</gene>
<dbReference type="SUPFAM" id="SSF47384">
    <property type="entry name" value="Homodimeric domain of signal transducing histidine kinase"/>
    <property type="match status" value="1"/>
</dbReference>